<reference evidence="2 3" key="1">
    <citation type="submission" date="2021-01" db="EMBL/GenBank/DDBJ databases">
        <title>Whole genome shotgun sequence of Catellatospora bangladeshensis NBRC 107357.</title>
        <authorList>
            <person name="Komaki H."/>
            <person name="Tamura T."/>
        </authorList>
    </citation>
    <scope>NUCLEOTIDE SEQUENCE [LARGE SCALE GENOMIC DNA]</scope>
    <source>
        <strain evidence="2 3">NBRC 107357</strain>
    </source>
</reference>
<dbReference type="Proteomes" id="UP000601223">
    <property type="component" value="Unassembled WGS sequence"/>
</dbReference>
<organism evidence="2 3">
    <name type="scientific">Catellatospora bangladeshensis</name>
    <dbReference type="NCBI Taxonomy" id="310355"/>
    <lineage>
        <taxon>Bacteria</taxon>
        <taxon>Bacillati</taxon>
        <taxon>Actinomycetota</taxon>
        <taxon>Actinomycetes</taxon>
        <taxon>Micromonosporales</taxon>
        <taxon>Micromonosporaceae</taxon>
        <taxon>Catellatospora</taxon>
    </lineage>
</organism>
<dbReference type="Pfam" id="PF19650">
    <property type="entry name" value="DUF6153"/>
    <property type="match status" value="1"/>
</dbReference>
<protein>
    <submittedName>
        <fullName evidence="2">Uncharacterized protein</fullName>
    </submittedName>
</protein>
<sequence length="139" mass="14656">MTGVRRAVPRALLLAVLFGLAIMHTFGHGAHSRHATGPHHAQPVPAIHAPAGQGLIAVTPIADDGDCHGCRHTGWHVFSVCLAVLSVLVLVAFVALRIRLRLAGLLALAGLRVARAVSRGPPDPPPLRLRLARLSVSRT</sequence>
<evidence type="ECO:0000256" key="1">
    <source>
        <dbReference type="SAM" id="Phobius"/>
    </source>
</evidence>
<keyword evidence="1" id="KW-0812">Transmembrane</keyword>
<dbReference type="EMBL" id="BONF01000018">
    <property type="protein sequence ID" value="GIF82125.1"/>
    <property type="molecule type" value="Genomic_DNA"/>
</dbReference>
<proteinExistence type="predicted"/>
<name>A0A8J3JNH7_9ACTN</name>
<dbReference type="RefSeq" id="WP_203746927.1">
    <property type="nucleotide sequence ID" value="NZ_BONF01000018.1"/>
</dbReference>
<keyword evidence="1" id="KW-1133">Transmembrane helix</keyword>
<feature type="transmembrane region" description="Helical" evidence="1">
    <location>
        <begin position="75"/>
        <end position="96"/>
    </location>
</feature>
<dbReference type="InterPro" id="IPR046151">
    <property type="entry name" value="DUF6153"/>
</dbReference>
<keyword evidence="3" id="KW-1185">Reference proteome</keyword>
<comment type="caution">
    <text evidence="2">The sequence shown here is derived from an EMBL/GenBank/DDBJ whole genome shotgun (WGS) entry which is preliminary data.</text>
</comment>
<keyword evidence="1" id="KW-0472">Membrane</keyword>
<evidence type="ECO:0000313" key="3">
    <source>
        <dbReference type="Proteomes" id="UP000601223"/>
    </source>
</evidence>
<dbReference type="AlphaFoldDB" id="A0A8J3JNH7"/>
<gene>
    <name evidence="2" type="ORF">Cba03nite_34740</name>
</gene>
<evidence type="ECO:0000313" key="2">
    <source>
        <dbReference type="EMBL" id="GIF82125.1"/>
    </source>
</evidence>
<accession>A0A8J3JNH7</accession>